<protein>
    <submittedName>
        <fullName evidence="1">Uncharacterized protein</fullName>
    </submittedName>
</protein>
<dbReference type="AlphaFoldDB" id="A0A6N3FKT3"/>
<dbReference type="EMBL" id="CACRTU010000024">
    <property type="protein sequence ID" value="VYU52682.1"/>
    <property type="molecule type" value="Genomic_DNA"/>
</dbReference>
<sequence>MSGRPKRKSNITGIVYPIEDLDLYKRSLGTVMISILEKQLGAELLEESMKELEKKAKSTQ</sequence>
<evidence type="ECO:0000313" key="1">
    <source>
        <dbReference type="EMBL" id="VYU52682.1"/>
    </source>
</evidence>
<organism evidence="1">
    <name type="scientific">Clostridium butyricum</name>
    <dbReference type="NCBI Taxonomy" id="1492"/>
    <lineage>
        <taxon>Bacteria</taxon>
        <taxon>Bacillati</taxon>
        <taxon>Bacillota</taxon>
        <taxon>Clostridia</taxon>
        <taxon>Eubacteriales</taxon>
        <taxon>Clostridiaceae</taxon>
        <taxon>Clostridium</taxon>
    </lineage>
</organism>
<gene>
    <name evidence="1" type="ORF">CBLFYP62_02628</name>
</gene>
<reference evidence="1" key="1">
    <citation type="submission" date="2019-11" db="EMBL/GenBank/DDBJ databases">
        <authorList>
            <person name="Feng L."/>
        </authorList>
    </citation>
    <scope>NUCLEOTIDE SEQUENCE</scope>
    <source>
        <strain evidence="1">CButyricumLFYP62</strain>
    </source>
</reference>
<name>A0A6N3FKT3_CLOBU</name>
<proteinExistence type="predicted"/>
<accession>A0A6N3FKT3</accession>
<dbReference type="RefSeq" id="WP_156737024.1">
    <property type="nucleotide sequence ID" value="NZ_CACRTU010000024.1"/>
</dbReference>